<evidence type="ECO:0000256" key="3">
    <source>
        <dbReference type="ARBA" id="ARBA00005638"/>
    </source>
</evidence>
<evidence type="ECO:0000313" key="12">
    <source>
        <dbReference type="Proteomes" id="UP001596011"/>
    </source>
</evidence>
<evidence type="ECO:0000259" key="9">
    <source>
        <dbReference type="Pfam" id="PF01379"/>
    </source>
</evidence>
<keyword evidence="12" id="KW-1185">Reference proteome</keyword>
<reference evidence="12" key="1">
    <citation type="journal article" date="2019" name="Int. J. Syst. Evol. Microbiol.">
        <title>The Global Catalogue of Microorganisms (GCM) 10K type strain sequencing project: providing services to taxonomists for standard genome sequencing and annotation.</title>
        <authorList>
            <consortium name="The Broad Institute Genomics Platform"/>
            <consortium name="The Broad Institute Genome Sequencing Center for Infectious Disease"/>
            <person name="Wu L."/>
            <person name="Ma J."/>
        </authorList>
    </citation>
    <scope>NUCLEOTIDE SEQUENCE [LARGE SCALE GENOMIC DNA]</scope>
    <source>
        <strain evidence="12">CCUG 42722</strain>
    </source>
</reference>
<evidence type="ECO:0000256" key="7">
    <source>
        <dbReference type="ARBA" id="ARBA00048169"/>
    </source>
</evidence>
<dbReference type="InterPro" id="IPR036803">
    <property type="entry name" value="Porphobilinogen_deaminase_C_sf"/>
</dbReference>
<evidence type="ECO:0000256" key="2">
    <source>
        <dbReference type="ARBA" id="ARBA00002869"/>
    </source>
</evidence>
<proteinExistence type="inferred from homology"/>
<dbReference type="Gene3D" id="3.40.190.10">
    <property type="entry name" value="Periplasmic binding protein-like II"/>
    <property type="match status" value="2"/>
</dbReference>
<sequence>MTPTPLAVSTPGSVPGDAAPIRLGTRASALATTQSGLVAKRLEELTGRPVELVHIRTEGDVRTGSLASLGGTGVFVTALREALLDGRCDVAVHSLKDLPTTPAPDLTYVTPERADPRDALCARDGLTLATLPHGGRVGTGSPRRAAQIRAARPDLEVVDIRGNVGTRLNRALGPDADLDAVVLACAGLARLGRTEVISEVLDVDVVSPAPGQGALAVEVRTADLVPPSDEARRAADSSTGPGHTLAEAIHLLDHRPTRLAVLAERSVLARLEAGCAAPVGAYATVAGTVLRLRSVVAAVDGTEQMSRSGETQLSQDVAPEVLDDAARALGISVAEHLLADGAERLAPLSATVPEKA</sequence>
<dbReference type="SUPFAM" id="SSF54782">
    <property type="entry name" value="Porphobilinogen deaminase (hydroxymethylbilane synthase), C-terminal domain"/>
    <property type="match status" value="1"/>
</dbReference>
<dbReference type="Proteomes" id="UP001596011">
    <property type="component" value="Unassembled WGS sequence"/>
</dbReference>
<accession>A0ABV9HHX0</accession>
<dbReference type="InterPro" id="IPR022419">
    <property type="entry name" value="Porphobilin_deaminase_cofac_BS"/>
</dbReference>
<comment type="similarity">
    <text evidence="3">Belongs to the HMBS family.</text>
</comment>
<dbReference type="PROSITE" id="PS00533">
    <property type="entry name" value="PORPHOBILINOGEN_DEAM"/>
    <property type="match status" value="1"/>
</dbReference>
<keyword evidence="6" id="KW-0627">Porphyrin biosynthesis</keyword>
<dbReference type="InterPro" id="IPR000860">
    <property type="entry name" value="HemC"/>
</dbReference>
<dbReference type="Pfam" id="PF03900">
    <property type="entry name" value="Porphobil_deamC"/>
    <property type="match status" value="1"/>
</dbReference>
<dbReference type="SUPFAM" id="SSF53850">
    <property type="entry name" value="Periplasmic binding protein-like II"/>
    <property type="match status" value="1"/>
</dbReference>
<dbReference type="Pfam" id="PF01379">
    <property type="entry name" value="Porphobil_deam"/>
    <property type="match status" value="1"/>
</dbReference>
<dbReference type="RefSeq" id="WP_377136422.1">
    <property type="nucleotide sequence ID" value="NZ_JBHSFI010000004.1"/>
</dbReference>
<evidence type="ECO:0000256" key="4">
    <source>
        <dbReference type="ARBA" id="ARBA00012655"/>
    </source>
</evidence>
<name>A0ABV9HHX0_9MICO</name>
<protein>
    <recommendedName>
        <fullName evidence="4 8">Hydroxymethylbilane synthase</fullName>
        <ecNumber evidence="4 8">2.5.1.61</ecNumber>
    </recommendedName>
</protein>
<dbReference type="GO" id="GO:0004418">
    <property type="term" value="F:hydroxymethylbilane synthase activity"/>
    <property type="evidence" value="ECO:0007669"/>
    <property type="project" value="UniProtKB-EC"/>
</dbReference>
<dbReference type="Gene3D" id="3.30.160.40">
    <property type="entry name" value="Porphobilinogen deaminase, C-terminal domain"/>
    <property type="match status" value="1"/>
</dbReference>
<dbReference type="InterPro" id="IPR022418">
    <property type="entry name" value="Porphobilinogen_deaminase_C"/>
</dbReference>
<dbReference type="PIRSF" id="PIRSF001438">
    <property type="entry name" value="4pyrrol_synth_OHMeBilane_synth"/>
    <property type="match status" value="1"/>
</dbReference>
<feature type="domain" description="Porphobilinogen deaminase N-terminal" evidence="9">
    <location>
        <begin position="21"/>
        <end position="223"/>
    </location>
</feature>
<dbReference type="EMBL" id="JBHSFI010000004">
    <property type="protein sequence ID" value="MFC4629412.1"/>
    <property type="molecule type" value="Genomic_DNA"/>
</dbReference>
<feature type="domain" description="Porphobilinogen deaminase C-terminal" evidence="10">
    <location>
        <begin position="259"/>
        <end position="338"/>
    </location>
</feature>
<comment type="cofactor">
    <cofactor evidence="1">
        <name>dipyrromethane</name>
        <dbReference type="ChEBI" id="CHEBI:60342"/>
    </cofactor>
</comment>
<evidence type="ECO:0000256" key="5">
    <source>
        <dbReference type="ARBA" id="ARBA00022679"/>
    </source>
</evidence>
<organism evidence="11 12">
    <name type="scientific">Promicromonospora alba</name>
    <dbReference type="NCBI Taxonomy" id="1616110"/>
    <lineage>
        <taxon>Bacteria</taxon>
        <taxon>Bacillati</taxon>
        <taxon>Actinomycetota</taxon>
        <taxon>Actinomycetes</taxon>
        <taxon>Micrococcales</taxon>
        <taxon>Promicromonosporaceae</taxon>
        <taxon>Promicromonospora</taxon>
    </lineage>
</organism>
<dbReference type="EC" id="2.5.1.61" evidence="4 8"/>
<evidence type="ECO:0000259" key="10">
    <source>
        <dbReference type="Pfam" id="PF03900"/>
    </source>
</evidence>
<dbReference type="PANTHER" id="PTHR11557">
    <property type="entry name" value="PORPHOBILINOGEN DEAMINASE"/>
    <property type="match status" value="1"/>
</dbReference>
<comment type="caution">
    <text evidence="11">The sequence shown here is derived from an EMBL/GenBank/DDBJ whole genome shotgun (WGS) entry which is preliminary data.</text>
</comment>
<dbReference type="InterPro" id="IPR022417">
    <property type="entry name" value="Porphobilin_deaminase_N"/>
</dbReference>
<dbReference type="PANTHER" id="PTHR11557:SF0">
    <property type="entry name" value="PORPHOBILINOGEN DEAMINASE"/>
    <property type="match status" value="1"/>
</dbReference>
<dbReference type="PRINTS" id="PR00151">
    <property type="entry name" value="PORPHBDMNASE"/>
</dbReference>
<dbReference type="NCBIfam" id="TIGR00212">
    <property type="entry name" value="hemC"/>
    <property type="match status" value="1"/>
</dbReference>
<gene>
    <name evidence="11" type="primary">hemC</name>
    <name evidence="11" type="ORF">ACFO6V_14300</name>
</gene>
<comment type="function">
    <text evidence="2">Tetrapolymerization of the monopyrrole PBG into the hydroxymethylbilane pre-uroporphyrinogen in several discrete steps.</text>
</comment>
<comment type="catalytic activity">
    <reaction evidence="7">
        <text>4 porphobilinogen + H2O = hydroxymethylbilane + 4 NH4(+)</text>
        <dbReference type="Rhea" id="RHEA:13185"/>
        <dbReference type="ChEBI" id="CHEBI:15377"/>
        <dbReference type="ChEBI" id="CHEBI:28938"/>
        <dbReference type="ChEBI" id="CHEBI:57845"/>
        <dbReference type="ChEBI" id="CHEBI:58126"/>
        <dbReference type="EC" id="2.5.1.61"/>
    </reaction>
</comment>
<keyword evidence="5 11" id="KW-0808">Transferase</keyword>
<evidence type="ECO:0000256" key="1">
    <source>
        <dbReference type="ARBA" id="ARBA00001916"/>
    </source>
</evidence>
<evidence type="ECO:0000256" key="6">
    <source>
        <dbReference type="ARBA" id="ARBA00023244"/>
    </source>
</evidence>
<evidence type="ECO:0000313" key="11">
    <source>
        <dbReference type="EMBL" id="MFC4629412.1"/>
    </source>
</evidence>
<evidence type="ECO:0000256" key="8">
    <source>
        <dbReference type="NCBIfam" id="TIGR00212"/>
    </source>
</evidence>